<feature type="compositionally biased region" description="Basic and acidic residues" evidence="1">
    <location>
        <begin position="559"/>
        <end position="585"/>
    </location>
</feature>
<sequence>MNNFCGERNRRRFLDFGVFPTFQYPISNYSTSSQTKTEMKNTFEDNFFANNLHLIQDPLKKNLANTVLTGEDKKTNMGKTKVTVTKEEEIPQKDYYSFHSGITGVLTGILNFMGLSQTRSTSSKHHETDYNDRQMASGNWHYPKCEVQNKNERDRNTNMDIEVCRLTSEHCDNKNNCTNLFSEFQPSVARESFIPGDSEDIDIGLFNESCIEYFCPNTYQEQELCETAAQGVKTEILNICVDIGDTQAYRKTELNESMEIEKPLPTNGLEIIGKTREAASSCEDKMSKLKALLKCRQNKNYESSLPSHDKTKPVDIPSKYSETVQDTLFANEIASSNLTNSFNEVSGKFCSSSVDSEDSFQIVFTDSPQNFERRRISSDCESEDSFIVFEETPENCYTNNDVFGDESSDSDSVVEESMCIAQLSPNLSKTFSDLTDTSLYSEDVVDFAEKCDNEDDVHQPFTGLLINETRKQEKLRQPKKRVRFSSQPPKVHVMRVWAFAARQARAGHWERHALDRERFKRRIADVEMAISWVLKPQHRSRIVFQRFMPWWNAERRRELAEKKREEDTRREAEEVEKMAIRRQNDENCNEVETESDLMNNESKQSDDSDGIRGKDNDESAARVVHIAETKRPGNNLTIVDT</sequence>
<dbReference type="InterPro" id="IPR051254">
    <property type="entry name" value="PPP1R15"/>
</dbReference>
<dbReference type="eggNOG" id="ENOG502S745">
    <property type="taxonomic scope" value="Eukaryota"/>
</dbReference>
<evidence type="ECO:0000313" key="3">
    <source>
        <dbReference type="Proteomes" id="UP000007151"/>
    </source>
</evidence>
<reference evidence="2 3" key="1">
    <citation type="journal article" date="2011" name="Cell">
        <title>The monarch butterfly genome yields insights into long-distance migration.</title>
        <authorList>
            <person name="Zhan S."/>
            <person name="Merlin C."/>
            <person name="Boore J.L."/>
            <person name="Reppert S.M."/>
        </authorList>
    </citation>
    <scope>NUCLEOTIDE SEQUENCE [LARGE SCALE GENOMIC DNA]</scope>
    <source>
        <strain evidence="2">F-2</strain>
    </source>
</reference>
<feature type="compositionally biased region" description="Basic and acidic residues" evidence="1">
    <location>
        <begin position="603"/>
        <end position="631"/>
    </location>
</feature>
<dbReference type="PANTHER" id="PTHR16489:SF12">
    <property type="entry name" value="GH11727P"/>
    <property type="match status" value="1"/>
</dbReference>
<dbReference type="PANTHER" id="PTHR16489">
    <property type="entry name" value="GH11727P"/>
    <property type="match status" value="1"/>
</dbReference>
<dbReference type="Proteomes" id="UP000007151">
    <property type="component" value="Unassembled WGS sequence"/>
</dbReference>
<gene>
    <name evidence="2" type="ORF">KGM_203443</name>
</gene>
<organism evidence="2 3">
    <name type="scientific">Danaus plexippus plexippus</name>
    <dbReference type="NCBI Taxonomy" id="278856"/>
    <lineage>
        <taxon>Eukaryota</taxon>
        <taxon>Metazoa</taxon>
        <taxon>Ecdysozoa</taxon>
        <taxon>Arthropoda</taxon>
        <taxon>Hexapoda</taxon>
        <taxon>Insecta</taxon>
        <taxon>Pterygota</taxon>
        <taxon>Neoptera</taxon>
        <taxon>Endopterygota</taxon>
        <taxon>Lepidoptera</taxon>
        <taxon>Glossata</taxon>
        <taxon>Ditrysia</taxon>
        <taxon>Papilionoidea</taxon>
        <taxon>Nymphalidae</taxon>
        <taxon>Danainae</taxon>
        <taxon>Danaini</taxon>
        <taxon>Danaina</taxon>
        <taxon>Danaus</taxon>
        <taxon>Danaus</taxon>
    </lineage>
</organism>
<dbReference type="GO" id="GO:0000164">
    <property type="term" value="C:protein phosphatase type 1 complex"/>
    <property type="evidence" value="ECO:0007669"/>
    <property type="project" value="TreeGrafter"/>
</dbReference>
<dbReference type="OrthoDB" id="5976067at2759"/>
<evidence type="ECO:0000256" key="1">
    <source>
        <dbReference type="SAM" id="MobiDB-lite"/>
    </source>
</evidence>
<comment type="caution">
    <text evidence="2">The sequence shown here is derived from an EMBL/GenBank/DDBJ whole genome shotgun (WGS) entry which is preliminary data.</text>
</comment>
<feature type="region of interest" description="Disordered" evidence="1">
    <location>
        <begin position="559"/>
        <end position="641"/>
    </location>
</feature>
<name>A0A212FG81_DANPL</name>
<accession>A0A212FG81</accession>
<protein>
    <submittedName>
        <fullName evidence="2">Phosphatase 1 regulatory subunit 15A</fullName>
    </submittedName>
</protein>
<proteinExistence type="predicted"/>
<dbReference type="EMBL" id="AGBW02008707">
    <property type="protein sequence ID" value="OWR52723.1"/>
    <property type="molecule type" value="Genomic_DNA"/>
</dbReference>
<evidence type="ECO:0000313" key="2">
    <source>
        <dbReference type="EMBL" id="OWR52723.1"/>
    </source>
</evidence>
<dbReference type="GO" id="GO:0019888">
    <property type="term" value="F:protein phosphatase regulator activity"/>
    <property type="evidence" value="ECO:0007669"/>
    <property type="project" value="TreeGrafter"/>
</dbReference>
<keyword evidence="3" id="KW-1185">Reference proteome</keyword>
<dbReference type="KEGG" id="dpl:KGM_203443"/>
<dbReference type="AlphaFoldDB" id="A0A212FG81"/>
<dbReference type="GO" id="GO:0034976">
    <property type="term" value="P:response to endoplasmic reticulum stress"/>
    <property type="evidence" value="ECO:0007669"/>
    <property type="project" value="TreeGrafter"/>
</dbReference>
<dbReference type="GO" id="GO:0005783">
    <property type="term" value="C:endoplasmic reticulum"/>
    <property type="evidence" value="ECO:0007669"/>
    <property type="project" value="TreeGrafter"/>
</dbReference>
<feature type="compositionally biased region" description="Polar residues" evidence="1">
    <location>
        <begin position="632"/>
        <end position="641"/>
    </location>
</feature>